<protein>
    <submittedName>
        <fullName evidence="1">Uncharacterized protein</fullName>
    </submittedName>
</protein>
<accession>A0ACD5BP61</accession>
<reference evidence="1" key="1">
    <citation type="submission" date="2023-10" db="EMBL/GenBank/DDBJ databases">
        <title>Whole genome sequencing of actinobacterial strain Amycolatopsis sp. (BCA-696) identifies the underlying plant growth-promoting genes.</title>
        <authorList>
            <person name="Gandham P."/>
            <person name="Vadla N."/>
            <person name="Saji A."/>
            <person name="Srinivas V."/>
            <person name="Ruperao P."/>
            <person name="Selvanayagam S."/>
            <person name="Saxena R.K."/>
            <person name="Rathore A."/>
            <person name="Gopalakrishnan S."/>
            <person name="Thakur V."/>
        </authorList>
    </citation>
    <scope>NUCLEOTIDE SEQUENCE</scope>
    <source>
        <strain evidence="1">BCA-696</strain>
    </source>
</reference>
<gene>
    <name evidence="1" type="ORF">LCL61_36935</name>
</gene>
<dbReference type="Proteomes" id="UP001456344">
    <property type="component" value="Chromosome"/>
</dbReference>
<dbReference type="EMBL" id="CP150484">
    <property type="protein sequence ID" value="WYW21148.1"/>
    <property type="molecule type" value="Genomic_DNA"/>
</dbReference>
<name>A0ACD5BP61_9PSEU</name>
<evidence type="ECO:0000313" key="1">
    <source>
        <dbReference type="EMBL" id="WYW21148.1"/>
    </source>
</evidence>
<sequence length="317" mass="35478">MRHFGSDVVTVAAELVDAYVDVFTAPPWEHRDPDETRSAFRERLEADAQRPGFRAILAFSDTGEVVRAGSAAALYLGRAGALDTVPWFITALRDAKDRTLVAQLHEAAWRHHDIGRVAWEQQWREHSNEPAPAWLTVDRGLLREAVEWVFTPTYVREKQHLIGHPRLLETVADVAVAEALLKVDEQEAERLQAIRAKATLSGVTQAYEPVLLASLVETFIAAPVDEQRQLLAVHRDRLRSAEAQSLIENRSQANSRIRDCKTSGVTPDHGSAPDDRHDVRCGERWGLEARDGFGRLGRAARRAAAEQRQGQRAEADR</sequence>
<evidence type="ECO:0000313" key="2">
    <source>
        <dbReference type="Proteomes" id="UP001456344"/>
    </source>
</evidence>
<organism evidence="1 2">
    <name type="scientific">Amycolatopsis coloradensis</name>
    <dbReference type="NCBI Taxonomy" id="76021"/>
    <lineage>
        <taxon>Bacteria</taxon>
        <taxon>Bacillati</taxon>
        <taxon>Actinomycetota</taxon>
        <taxon>Actinomycetes</taxon>
        <taxon>Pseudonocardiales</taxon>
        <taxon>Pseudonocardiaceae</taxon>
        <taxon>Amycolatopsis</taxon>
    </lineage>
</organism>
<proteinExistence type="predicted"/>
<keyword evidence="2" id="KW-1185">Reference proteome</keyword>